<dbReference type="EMBL" id="CP045229">
    <property type="protein sequence ID" value="QFS52518.1"/>
    <property type="molecule type" value="Genomic_DNA"/>
</dbReference>
<feature type="domain" description="SnoaL-like" evidence="2">
    <location>
        <begin position="107"/>
        <end position="194"/>
    </location>
</feature>
<dbReference type="Pfam" id="PF13474">
    <property type="entry name" value="SnoaL_3"/>
    <property type="match status" value="1"/>
</dbReference>
<gene>
    <name evidence="3" type="ORF">GXM_10273</name>
</gene>
<name>A0A5P8WI88_9NOSO</name>
<protein>
    <recommendedName>
        <fullName evidence="2">SnoaL-like domain-containing protein</fullName>
    </recommendedName>
</protein>
<proteinExistence type="predicted"/>
<dbReference type="InterPro" id="IPR032710">
    <property type="entry name" value="NTF2-like_dom_sf"/>
</dbReference>
<dbReference type="SUPFAM" id="SSF54427">
    <property type="entry name" value="NTF2-like"/>
    <property type="match status" value="1"/>
</dbReference>
<evidence type="ECO:0000259" key="2">
    <source>
        <dbReference type="Pfam" id="PF13474"/>
    </source>
</evidence>
<keyword evidence="1" id="KW-0732">Signal</keyword>
<dbReference type="RefSeq" id="WP_152592734.1">
    <property type="nucleotide sequence ID" value="NZ_CP045229.1"/>
</dbReference>
<dbReference type="KEGG" id="nsh:GXM_10273"/>
<keyword evidence="4" id="KW-1185">Reference proteome</keyword>
<organism evidence="3 4">
    <name type="scientific">Nostoc sphaeroides CCNUC1</name>
    <dbReference type="NCBI Taxonomy" id="2653204"/>
    <lineage>
        <taxon>Bacteria</taxon>
        <taxon>Bacillati</taxon>
        <taxon>Cyanobacteriota</taxon>
        <taxon>Cyanophyceae</taxon>
        <taxon>Nostocales</taxon>
        <taxon>Nostocaceae</taxon>
        <taxon>Nostoc</taxon>
    </lineage>
</organism>
<evidence type="ECO:0000313" key="3">
    <source>
        <dbReference type="EMBL" id="QFS52518.1"/>
    </source>
</evidence>
<sequence length="196" mass="22428">MKRILKSTIVFLCVLFFAIPAHALSEKFTPVNQVENSLTIAVVNTNNATINSAEQQQKIDEEAIREILLGKWRNLWSTGDKKFTFQGYEKVFLDNEDFMATDSLSPSATLVKGWKAYSELWEPYTNQHLHPWTITRLEVNKISVAGDMAWSSVNLYGEGILDGENYLGSEHCTHVWRKIDGQWRIVHEHVSGPIYL</sequence>
<dbReference type="Gene3D" id="3.10.450.50">
    <property type="match status" value="1"/>
</dbReference>
<dbReference type="AlphaFoldDB" id="A0A5P8WI88"/>
<accession>A0A5P8WI88</accession>
<feature type="chain" id="PRO_5025057677" description="SnoaL-like domain-containing protein" evidence="1">
    <location>
        <begin position="24"/>
        <end position="196"/>
    </location>
</feature>
<evidence type="ECO:0000313" key="4">
    <source>
        <dbReference type="Proteomes" id="UP000326678"/>
    </source>
</evidence>
<reference evidence="3 4" key="1">
    <citation type="submission" date="2019-10" db="EMBL/GenBank/DDBJ databases">
        <title>Genomic and transcriptomic insights into the perfect genentic adaptation of a filamentous nitrogen-fixing cyanobacterium to rice fields.</title>
        <authorList>
            <person name="Chen Z."/>
        </authorList>
    </citation>
    <scope>NUCLEOTIDE SEQUENCE [LARGE SCALE GENOMIC DNA]</scope>
    <source>
        <strain evidence="3">CCNUC1</strain>
    </source>
</reference>
<evidence type="ECO:0000256" key="1">
    <source>
        <dbReference type="SAM" id="SignalP"/>
    </source>
</evidence>
<feature type="signal peptide" evidence="1">
    <location>
        <begin position="1"/>
        <end position="23"/>
    </location>
</feature>
<dbReference type="Proteomes" id="UP000326678">
    <property type="component" value="Chromosome pGXM02"/>
</dbReference>
<dbReference type="InterPro" id="IPR037401">
    <property type="entry name" value="SnoaL-like"/>
</dbReference>